<reference evidence="8" key="1">
    <citation type="submission" date="2016-10" db="EMBL/GenBank/DDBJ databases">
        <authorList>
            <person name="Varghese N."/>
            <person name="Submissions S."/>
        </authorList>
    </citation>
    <scope>NUCLEOTIDE SEQUENCE [LARGE SCALE GENOMIC DNA]</scope>
    <source>
        <strain evidence="8">DSM 44209</strain>
    </source>
</reference>
<name>A0A1I0ENZ3_9ACTN</name>
<keyword evidence="2" id="KW-1003">Cell membrane</keyword>
<feature type="transmembrane region" description="Helical" evidence="6">
    <location>
        <begin position="126"/>
        <end position="143"/>
    </location>
</feature>
<feature type="transmembrane region" description="Helical" evidence="6">
    <location>
        <begin position="72"/>
        <end position="93"/>
    </location>
</feature>
<gene>
    <name evidence="7" type="ORF">SAMN04488546_2482</name>
</gene>
<dbReference type="PANTHER" id="PTHR30086:SF20">
    <property type="entry name" value="ARGININE EXPORTER PROTEIN ARGO-RELATED"/>
    <property type="match status" value="1"/>
</dbReference>
<evidence type="ECO:0000256" key="1">
    <source>
        <dbReference type="ARBA" id="ARBA00004651"/>
    </source>
</evidence>
<dbReference type="PANTHER" id="PTHR30086">
    <property type="entry name" value="ARGININE EXPORTER PROTEIN ARGO"/>
    <property type="match status" value="1"/>
</dbReference>
<evidence type="ECO:0000313" key="8">
    <source>
        <dbReference type="Proteomes" id="UP000198507"/>
    </source>
</evidence>
<sequence>MSVQAAVLGFALVALLLTVTPGLDTALVLRAAVARGRRDAFATALGVVGGVLAWGAAAAVGVSALLTASTVAYAALRLVGAGYLVWLGGRILWRLVRSRAAAPAGSAPAAPGGAWRSARTGLLTNLLNPKVGAFYVAVLPQFLPAGTPALAMGVLLALVHAAMSLVWFTVLVLGAVAARRWLQRPAVSRTVEGVTGAALLGSGLRLALPGG</sequence>
<evidence type="ECO:0000256" key="6">
    <source>
        <dbReference type="SAM" id="Phobius"/>
    </source>
</evidence>
<evidence type="ECO:0000256" key="4">
    <source>
        <dbReference type="ARBA" id="ARBA00022989"/>
    </source>
</evidence>
<dbReference type="AlphaFoldDB" id="A0A1I0ENZ3"/>
<comment type="subcellular location">
    <subcellularLocation>
        <location evidence="1">Cell membrane</location>
        <topology evidence="1">Multi-pass membrane protein</topology>
    </subcellularLocation>
</comment>
<dbReference type="EMBL" id="FOIE01000005">
    <property type="protein sequence ID" value="SET46733.1"/>
    <property type="molecule type" value="Genomic_DNA"/>
</dbReference>
<evidence type="ECO:0000256" key="2">
    <source>
        <dbReference type="ARBA" id="ARBA00022475"/>
    </source>
</evidence>
<feature type="transmembrane region" description="Helical" evidence="6">
    <location>
        <begin position="41"/>
        <end position="66"/>
    </location>
</feature>
<evidence type="ECO:0000256" key="5">
    <source>
        <dbReference type="ARBA" id="ARBA00023136"/>
    </source>
</evidence>
<keyword evidence="3 6" id="KW-0812">Transmembrane</keyword>
<evidence type="ECO:0000256" key="3">
    <source>
        <dbReference type="ARBA" id="ARBA00022692"/>
    </source>
</evidence>
<keyword evidence="8" id="KW-1185">Reference proteome</keyword>
<feature type="transmembrane region" description="Helical" evidence="6">
    <location>
        <begin position="149"/>
        <end position="176"/>
    </location>
</feature>
<feature type="transmembrane region" description="Helical" evidence="6">
    <location>
        <begin position="6"/>
        <end position="29"/>
    </location>
</feature>
<dbReference type="PIRSF" id="PIRSF006324">
    <property type="entry name" value="LeuE"/>
    <property type="match status" value="1"/>
</dbReference>
<dbReference type="Pfam" id="PF01810">
    <property type="entry name" value="LysE"/>
    <property type="match status" value="1"/>
</dbReference>
<dbReference type="GO" id="GO:0005886">
    <property type="term" value="C:plasma membrane"/>
    <property type="evidence" value="ECO:0007669"/>
    <property type="project" value="UniProtKB-SubCell"/>
</dbReference>
<keyword evidence="4 6" id="KW-1133">Transmembrane helix</keyword>
<protein>
    <submittedName>
        <fullName evidence="7">Threonine/homoserine/homoserine lactone efflux protein</fullName>
    </submittedName>
</protein>
<proteinExistence type="predicted"/>
<dbReference type="GO" id="GO:0015171">
    <property type="term" value="F:amino acid transmembrane transporter activity"/>
    <property type="evidence" value="ECO:0007669"/>
    <property type="project" value="TreeGrafter"/>
</dbReference>
<dbReference type="Proteomes" id="UP000198507">
    <property type="component" value="Unassembled WGS sequence"/>
</dbReference>
<dbReference type="InterPro" id="IPR001123">
    <property type="entry name" value="LeuE-type"/>
</dbReference>
<evidence type="ECO:0000313" key="7">
    <source>
        <dbReference type="EMBL" id="SET46733.1"/>
    </source>
</evidence>
<dbReference type="OrthoDB" id="5185770at2"/>
<dbReference type="RefSeq" id="WP_091444450.1">
    <property type="nucleotide sequence ID" value="NZ_FOIE01000005.1"/>
</dbReference>
<accession>A0A1I0ENZ3</accession>
<organism evidence="7 8">
    <name type="scientific">Geodermatophilus poikilotrophus</name>
    <dbReference type="NCBI Taxonomy" id="1333667"/>
    <lineage>
        <taxon>Bacteria</taxon>
        <taxon>Bacillati</taxon>
        <taxon>Actinomycetota</taxon>
        <taxon>Actinomycetes</taxon>
        <taxon>Geodermatophilales</taxon>
        <taxon>Geodermatophilaceae</taxon>
        <taxon>Geodermatophilus</taxon>
    </lineage>
</organism>
<keyword evidence="5 6" id="KW-0472">Membrane</keyword>